<evidence type="ECO:0000313" key="3">
    <source>
        <dbReference type="EMBL" id="KAG7726899.1"/>
    </source>
</evidence>
<evidence type="ECO:0000256" key="1">
    <source>
        <dbReference type="SAM" id="Coils"/>
    </source>
</evidence>
<feature type="compositionally biased region" description="Polar residues" evidence="2">
    <location>
        <begin position="481"/>
        <end position="498"/>
    </location>
</feature>
<name>A0AAN6D5W3_9ASCO</name>
<dbReference type="EMBL" id="JAHLUH010000008">
    <property type="protein sequence ID" value="KAG7726899.1"/>
    <property type="molecule type" value="Genomic_DNA"/>
</dbReference>
<dbReference type="AlphaFoldDB" id="A0AAN6D5W3"/>
<evidence type="ECO:0000313" key="4">
    <source>
        <dbReference type="EMBL" id="KAG7763728.1"/>
    </source>
</evidence>
<feature type="coiled-coil region" evidence="1">
    <location>
        <begin position="520"/>
        <end position="587"/>
    </location>
</feature>
<comment type="caution">
    <text evidence="3">The sequence shown here is derived from an EMBL/GenBank/DDBJ whole genome shotgun (WGS) entry which is preliminary data.</text>
</comment>
<sequence>MHRGLLRALEEAIQKDPINQDEISTCAEHLRAELDSTNAKIGDELTVLYNKMVNSVDREVSFLEALIVLKDYVKNLNFWTTRYAEMSIDSAGSNLRLTKLATKFVECAMDRDLARSLVQKYLQTFDVPPELPFEDNEKYRFRRLNIRRILSSYIKVDALGLFSILADSLVTEELQTLALFQSIMERPLDAQFESLPLFERLIDVLERCDSSVQGCAINALCVLAPMVVRSFREQFGRLSEIFVRLADENVEYMRLGGLLYAVSPQQLIATVKSQLATKSKSILCKMRLHPALLEGQEVEEEETVKLMKSYVSDFGKAPAIDLEHLLDDYKHVFATSEEKEEVPEPMQFYQREMLILSNELSFSEYVRHALAMERQKPDPKELKLKIEVSSPIARMTPSAAPNQKIDEGMILKNNESLRAEVQLLASQVGHLQEQNQALEMQVIDKDKALGPLKEALNKLRNETMYLKEVNTSLEEKLDSAKWSSTDTLTEPTSDSPDSLQFQQELKRVVKYHEQQIAHVHESYQGQIRELEHEINVLRLKKRENSNEIVRRQLSLFQSKLEEYEMLNKQLRKQIQAQEESLINLRSTQPIQIPQTAPARPLLSPNGSTNIIDKNEENTMLDRVRKPKPAEFTASNYTSSERQMNPSGFSFSIRRHANPTIDTSSIAVKGRGGIQNKAKLKM</sequence>
<organism evidence="3 6">
    <name type="scientific">Ogataea haglerorum</name>
    <dbReference type="NCBI Taxonomy" id="1937702"/>
    <lineage>
        <taxon>Eukaryota</taxon>
        <taxon>Fungi</taxon>
        <taxon>Dikarya</taxon>
        <taxon>Ascomycota</taxon>
        <taxon>Saccharomycotina</taxon>
        <taxon>Pichiomycetes</taxon>
        <taxon>Pichiales</taxon>
        <taxon>Pichiaceae</taxon>
        <taxon>Ogataea</taxon>
    </lineage>
</organism>
<gene>
    <name evidence="3" type="ORF">KL933_003182</name>
    <name evidence="4" type="ORF">KL946_003829</name>
</gene>
<dbReference type="Proteomes" id="UP000738402">
    <property type="component" value="Unassembled WGS sequence"/>
</dbReference>
<feature type="coiled-coil region" evidence="1">
    <location>
        <begin position="414"/>
        <end position="441"/>
    </location>
</feature>
<evidence type="ECO:0000256" key="2">
    <source>
        <dbReference type="SAM" id="MobiDB-lite"/>
    </source>
</evidence>
<feature type="region of interest" description="Disordered" evidence="2">
    <location>
        <begin position="476"/>
        <end position="498"/>
    </location>
</feature>
<protein>
    <submittedName>
        <fullName evidence="3">Uncharacterized protein</fullName>
    </submittedName>
</protein>
<reference evidence="3 5" key="1">
    <citation type="journal article" date="2021" name="G3 (Bethesda)">
        <title>Genomic diversity, chromosomal rearrangements, and interspecies hybridization in the ogataea polymorpha species complex.</title>
        <authorList>
            <person name="Hanson S.J."/>
            <person name="Cinneide E.O."/>
            <person name="Salzberg L.I."/>
            <person name="Wolfe K.H."/>
            <person name="McGowan J."/>
            <person name="Fitzpatrick D.A."/>
            <person name="Matlin K."/>
        </authorList>
    </citation>
    <scope>NUCLEOTIDE SEQUENCE</scope>
    <source>
        <strain evidence="4">81-436-3</strain>
        <strain evidence="3">83-405-1</strain>
    </source>
</reference>
<evidence type="ECO:0000313" key="6">
    <source>
        <dbReference type="Proteomes" id="UP000738402"/>
    </source>
</evidence>
<keyword evidence="5" id="KW-1185">Reference proteome</keyword>
<proteinExistence type="predicted"/>
<dbReference type="EMBL" id="JAHLUN010000010">
    <property type="protein sequence ID" value="KAG7763728.1"/>
    <property type="molecule type" value="Genomic_DNA"/>
</dbReference>
<evidence type="ECO:0000313" key="5">
    <source>
        <dbReference type="Proteomes" id="UP000697297"/>
    </source>
</evidence>
<keyword evidence="1" id="KW-0175">Coiled coil</keyword>
<dbReference type="Proteomes" id="UP000697297">
    <property type="component" value="Unassembled WGS sequence"/>
</dbReference>
<accession>A0AAN6D5W3</accession>